<evidence type="ECO:0000313" key="2">
    <source>
        <dbReference type="Proteomes" id="UP000265520"/>
    </source>
</evidence>
<reference evidence="1 2" key="1">
    <citation type="journal article" date="2018" name="Front. Plant Sci.">
        <title>Red Clover (Trifolium pratense) and Zigzag Clover (T. medium) - A Picture of Genomic Similarities and Differences.</title>
        <authorList>
            <person name="Dluhosova J."/>
            <person name="Istvanek J."/>
            <person name="Nedelnik J."/>
            <person name="Repkova J."/>
        </authorList>
    </citation>
    <scope>NUCLEOTIDE SEQUENCE [LARGE SCALE GENOMIC DNA]</scope>
    <source>
        <strain evidence="2">cv. 10/8</strain>
        <tissue evidence="1">Leaf</tissue>
    </source>
</reference>
<evidence type="ECO:0000313" key="1">
    <source>
        <dbReference type="EMBL" id="MCI32601.1"/>
    </source>
</evidence>
<sequence>GLRIVDQQMLEEVEKNMSKIKGEKYAAREIRGLQEDLSLLKGKKIVKRTRSQELLCGQQKGE</sequence>
<proteinExistence type="predicted"/>
<organism evidence="1 2">
    <name type="scientific">Trifolium medium</name>
    <dbReference type="NCBI Taxonomy" id="97028"/>
    <lineage>
        <taxon>Eukaryota</taxon>
        <taxon>Viridiplantae</taxon>
        <taxon>Streptophyta</taxon>
        <taxon>Embryophyta</taxon>
        <taxon>Tracheophyta</taxon>
        <taxon>Spermatophyta</taxon>
        <taxon>Magnoliopsida</taxon>
        <taxon>eudicotyledons</taxon>
        <taxon>Gunneridae</taxon>
        <taxon>Pentapetalae</taxon>
        <taxon>rosids</taxon>
        <taxon>fabids</taxon>
        <taxon>Fabales</taxon>
        <taxon>Fabaceae</taxon>
        <taxon>Papilionoideae</taxon>
        <taxon>50 kb inversion clade</taxon>
        <taxon>NPAAA clade</taxon>
        <taxon>Hologalegina</taxon>
        <taxon>IRL clade</taxon>
        <taxon>Trifolieae</taxon>
        <taxon>Trifolium</taxon>
    </lineage>
</organism>
<dbReference type="Proteomes" id="UP000265520">
    <property type="component" value="Unassembled WGS sequence"/>
</dbReference>
<protein>
    <submittedName>
        <fullName evidence="1">Uncharacterized protein</fullName>
    </submittedName>
</protein>
<feature type="non-terminal residue" evidence="1">
    <location>
        <position position="1"/>
    </location>
</feature>
<dbReference type="EMBL" id="LXQA010197073">
    <property type="protein sequence ID" value="MCI32601.1"/>
    <property type="molecule type" value="Genomic_DNA"/>
</dbReference>
<dbReference type="AlphaFoldDB" id="A0A392R7Q5"/>
<accession>A0A392R7Q5</accession>
<name>A0A392R7Q5_9FABA</name>
<comment type="caution">
    <text evidence="1">The sequence shown here is derived from an EMBL/GenBank/DDBJ whole genome shotgun (WGS) entry which is preliminary data.</text>
</comment>
<keyword evidence="2" id="KW-1185">Reference proteome</keyword>